<sequence>MAAEAKAEVAMIMEAGEQGKSAQKVLGKALSATKRIWKKRPEKRTSAASRHITSDWAKRKRKRDLMRVAKEKQRAYFDRVRAEKAEERRKREQRKAYREEQEKKNEIVQVIKDVRKIKGMKKKHLRYIKKADTNTTKNS</sequence>
<comment type="function">
    <text evidence="9">Required for proper chromosome segregation during mitosis and error-free mitotic progression.</text>
</comment>
<dbReference type="GO" id="GO:0005730">
    <property type="term" value="C:nucleolus"/>
    <property type="evidence" value="ECO:0007669"/>
    <property type="project" value="UniProtKB-SubCell"/>
</dbReference>
<dbReference type="InterPro" id="IPR026570">
    <property type="entry name" value="CCDC86"/>
</dbReference>
<keyword evidence="4" id="KW-0158">Chromosome</keyword>
<evidence type="ECO:0000313" key="11">
    <source>
        <dbReference type="EMBL" id="CAD9753365.1"/>
    </source>
</evidence>
<reference evidence="11" key="1">
    <citation type="submission" date="2021-01" db="EMBL/GenBank/DDBJ databases">
        <authorList>
            <person name="Corre E."/>
            <person name="Pelletier E."/>
            <person name="Niang G."/>
            <person name="Scheremetjew M."/>
            <person name="Finn R."/>
            <person name="Kale V."/>
            <person name="Holt S."/>
            <person name="Cochrane G."/>
            <person name="Meng A."/>
            <person name="Brown T."/>
            <person name="Cohen L."/>
        </authorList>
    </citation>
    <scope>NUCLEOTIDE SEQUENCE</scope>
    <source>
        <strain evidence="11">CCMP622</strain>
    </source>
</reference>
<organism evidence="11">
    <name type="scientific">Lotharella oceanica</name>
    <dbReference type="NCBI Taxonomy" id="641309"/>
    <lineage>
        <taxon>Eukaryota</taxon>
        <taxon>Sar</taxon>
        <taxon>Rhizaria</taxon>
        <taxon>Cercozoa</taxon>
        <taxon>Chlorarachniophyceae</taxon>
        <taxon>Lotharella</taxon>
    </lineage>
</organism>
<evidence type="ECO:0000256" key="1">
    <source>
        <dbReference type="ARBA" id="ARBA00004286"/>
    </source>
</evidence>
<keyword evidence="5" id="KW-0597">Phosphoprotein</keyword>
<accession>A0A7S2X7H6</accession>
<dbReference type="PANTHER" id="PTHR13557:SF1">
    <property type="entry name" value="COILED-COIL DOMAIN-CONTAINING PROTEIN 86"/>
    <property type="match status" value="1"/>
</dbReference>
<evidence type="ECO:0000256" key="4">
    <source>
        <dbReference type="ARBA" id="ARBA00022454"/>
    </source>
</evidence>
<protein>
    <recommendedName>
        <fullName evidence="3">Coiled-coil domain-containing protein 86</fullName>
    </recommendedName>
</protein>
<feature type="region of interest" description="Disordered" evidence="10">
    <location>
        <begin position="81"/>
        <end position="102"/>
    </location>
</feature>
<dbReference type="PANTHER" id="PTHR13557">
    <property type="entry name" value="COILED-COIL DOMAIN-CONTAINING PROTEIN 86"/>
    <property type="match status" value="1"/>
</dbReference>
<dbReference type="AlphaFoldDB" id="A0A7S2X7H6"/>
<dbReference type="GO" id="GO:0005694">
    <property type="term" value="C:chromosome"/>
    <property type="evidence" value="ECO:0007669"/>
    <property type="project" value="UniProtKB-SubCell"/>
</dbReference>
<evidence type="ECO:0000256" key="10">
    <source>
        <dbReference type="SAM" id="MobiDB-lite"/>
    </source>
</evidence>
<keyword evidence="7" id="KW-0175">Coiled coil</keyword>
<evidence type="ECO:0000256" key="5">
    <source>
        <dbReference type="ARBA" id="ARBA00022553"/>
    </source>
</evidence>
<name>A0A7S2X7H6_9EUKA</name>
<evidence type="ECO:0000256" key="6">
    <source>
        <dbReference type="ARBA" id="ARBA00022934"/>
    </source>
</evidence>
<evidence type="ECO:0000256" key="3">
    <source>
        <dbReference type="ARBA" id="ARBA00016738"/>
    </source>
</evidence>
<evidence type="ECO:0000256" key="2">
    <source>
        <dbReference type="ARBA" id="ARBA00004604"/>
    </source>
</evidence>
<dbReference type="EMBL" id="HBHP01007506">
    <property type="protein sequence ID" value="CAD9753365.1"/>
    <property type="molecule type" value="Transcribed_RNA"/>
</dbReference>
<proteinExistence type="predicted"/>
<evidence type="ECO:0000256" key="7">
    <source>
        <dbReference type="ARBA" id="ARBA00023054"/>
    </source>
</evidence>
<comment type="subcellular location">
    <subcellularLocation>
        <location evidence="1">Chromosome</location>
    </subcellularLocation>
    <subcellularLocation>
        <location evidence="2">Nucleus</location>
        <location evidence="2">Nucleolus</location>
    </subcellularLocation>
</comment>
<evidence type="ECO:0000256" key="9">
    <source>
        <dbReference type="ARBA" id="ARBA00093307"/>
    </source>
</evidence>
<evidence type="ECO:0000256" key="8">
    <source>
        <dbReference type="ARBA" id="ARBA00023242"/>
    </source>
</evidence>
<gene>
    <name evidence="11" type="ORF">LSP00402_LOCUS4661</name>
</gene>
<keyword evidence="6" id="KW-0164">Citrullination</keyword>
<keyword evidence="8" id="KW-0539">Nucleus</keyword>